<keyword evidence="5 11" id="KW-0808">Transferase</keyword>
<comment type="function">
    <text evidence="1 11">Catalyzes the reversible adenylation of nicotinate mononucleotide (NaMN) to nicotinic acid adenine dinucleotide (NaAD).</text>
</comment>
<dbReference type="NCBIfam" id="NF000845">
    <property type="entry name" value="PRK00071.2-4"/>
    <property type="match status" value="1"/>
</dbReference>
<keyword evidence="8 11" id="KW-0067">ATP-binding</keyword>
<dbReference type="EC" id="2.7.7.18" evidence="11"/>
<feature type="compositionally biased region" description="Basic and acidic residues" evidence="12">
    <location>
        <begin position="242"/>
        <end position="253"/>
    </location>
</feature>
<dbReference type="Proteomes" id="UP000263993">
    <property type="component" value="Unassembled WGS sequence"/>
</dbReference>
<dbReference type="PANTHER" id="PTHR39321">
    <property type="entry name" value="NICOTINATE-NUCLEOTIDE ADENYLYLTRANSFERASE-RELATED"/>
    <property type="match status" value="1"/>
</dbReference>
<evidence type="ECO:0000313" key="15">
    <source>
        <dbReference type="Proteomes" id="UP000263993"/>
    </source>
</evidence>
<feature type="compositionally biased region" description="Basic residues" evidence="12">
    <location>
        <begin position="325"/>
        <end position="342"/>
    </location>
</feature>
<dbReference type="PANTHER" id="PTHR39321:SF3">
    <property type="entry name" value="PHOSPHOPANTETHEINE ADENYLYLTRANSFERASE"/>
    <property type="match status" value="1"/>
</dbReference>
<evidence type="ECO:0000256" key="11">
    <source>
        <dbReference type="HAMAP-Rule" id="MF_00244"/>
    </source>
</evidence>
<dbReference type="AlphaFoldDB" id="A0A371BA34"/>
<dbReference type="GO" id="GO:0005524">
    <property type="term" value="F:ATP binding"/>
    <property type="evidence" value="ECO:0007669"/>
    <property type="project" value="UniProtKB-KW"/>
</dbReference>
<evidence type="ECO:0000256" key="8">
    <source>
        <dbReference type="ARBA" id="ARBA00022840"/>
    </source>
</evidence>
<comment type="caution">
    <text evidence="14">The sequence shown here is derived from an EMBL/GenBank/DDBJ whole genome shotgun (WGS) entry which is preliminary data.</text>
</comment>
<dbReference type="NCBIfam" id="NF000843">
    <property type="entry name" value="PRK00071.2-2"/>
    <property type="match status" value="1"/>
</dbReference>
<dbReference type="InterPro" id="IPR005248">
    <property type="entry name" value="NadD/NMNAT"/>
</dbReference>
<feature type="domain" description="Cytidyltransferase-like" evidence="13">
    <location>
        <begin position="57"/>
        <end position="235"/>
    </location>
</feature>
<evidence type="ECO:0000256" key="9">
    <source>
        <dbReference type="ARBA" id="ARBA00023027"/>
    </source>
</evidence>
<evidence type="ECO:0000256" key="3">
    <source>
        <dbReference type="ARBA" id="ARBA00009014"/>
    </source>
</evidence>
<evidence type="ECO:0000256" key="6">
    <source>
        <dbReference type="ARBA" id="ARBA00022695"/>
    </source>
</evidence>
<comment type="similarity">
    <text evidence="3 11">Belongs to the NadD family.</text>
</comment>
<dbReference type="CDD" id="cd02165">
    <property type="entry name" value="NMNAT"/>
    <property type="match status" value="1"/>
</dbReference>
<evidence type="ECO:0000313" key="14">
    <source>
        <dbReference type="EMBL" id="RDV04263.1"/>
    </source>
</evidence>
<evidence type="ECO:0000256" key="7">
    <source>
        <dbReference type="ARBA" id="ARBA00022741"/>
    </source>
</evidence>
<comment type="catalytic activity">
    <reaction evidence="10 11">
        <text>nicotinate beta-D-ribonucleotide + ATP + H(+) = deamido-NAD(+) + diphosphate</text>
        <dbReference type="Rhea" id="RHEA:22860"/>
        <dbReference type="ChEBI" id="CHEBI:15378"/>
        <dbReference type="ChEBI" id="CHEBI:30616"/>
        <dbReference type="ChEBI" id="CHEBI:33019"/>
        <dbReference type="ChEBI" id="CHEBI:57502"/>
        <dbReference type="ChEBI" id="CHEBI:58437"/>
        <dbReference type="EC" id="2.7.7.18"/>
    </reaction>
</comment>
<dbReference type="GO" id="GO:0004515">
    <property type="term" value="F:nicotinate-nucleotide adenylyltransferase activity"/>
    <property type="evidence" value="ECO:0007669"/>
    <property type="project" value="UniProtKB-UniRule"/>
</dbReference>
<gene>
    <name evidence="11" type="primary">nadD</name>
    <name evidence="14" type="ORF">DXH78_06500</name>
</gene>
<evidence type="ECO:0000256" key="4">
    <source>
        <dbReference type="ARBA" id="ARBA00022642"/>
    </source>
</evidence>
<feature type="compositionally biased region" description="Basic residues" evidence="12">
    <location>
        <begin position="303"/>
        <end position="317"/>
    </location>
</feature>
<proteinExistence type="inferred from homology"/>
<feature type="compositionally biased region" description="Basic residues" evidence="12">
    <location>
        <begin position="262"/>
        <end position="273"/>
    </location>
</feature>
<dbReference type="SUPFAM" id="SSF52374">
    <property type="entry name" value="Nucleotidylyl transferase"/>
    <property type="match status" value="1"/>
</dbReference>
<dbReference type="OrthoDB" id="5295945at2"/>
<evidence type="ECO:0000256" key="2">
    <source>
        <dbReference type="ARBA" id="ARBA00005019"/>
    </source>
</evidence>
<dbReference type="InterPro" id="IPR014729">
    <property type="entry name" value="Rossmann-like_a/b/a_fold"/>
</dbReference>
<comment type="pathway">
    <text evidence="2 11">Cofactor biosynthesis; NAD(+) biosynthesis; deamido-NAD(+) from nicotinate D-ribonucleotide: step 1/1.</text>
</comment>
<name>A0A371BA34_9BRAD</name>
<dbReference type="InterPro" id="IPR004821">
    <property type="entry name" value="Cyt_trans-like"/>
</dbReference>
<dbReference type="GO" id="GO:0009435">
    <property type="term" value="P:NAD+ biosynthetic process"/>
    <property type="evidence" value="ECO:0007669"/>
    <property type="project" value="UniProtKB-UniRule"/>
</dbReference>
<dbReference type="UniPathway" id="UPA00253">
    <property type="reaction ID" value="UER00332"/>
</dbReference>
<keyword evidence="4 11" id="KW-0662">Pyridine nucleotide biosynthesis</keyword>
<accession>A0A371BA34</accession>
<keyword evidence="15" id="KW-1185">Reference proteome</keyword>
<feature type="compositionally biased region" description="Low complexity" evidence="12">
    <location>
        <begin position="289"/>
        <end position="302"/>
    </location>
</feature>
<reference evidence="15" key="1">
    <citation type="submission" date="2018-08" db="EMBL/GenBank/DDBJ databases">
        <authorList>
            <person name="Kim S.-J."/>
            <person name="Jung G.-Y."/>
        </authorList>
    </citation>
    <scope>NUCLEOTIDE SEQUENCE [LARGE SCALE GENOMIC DNA]</scope>
    <source>
        <strain evidence="15">GY_H</strain>
    </source>
</reference>
<dbReference type="EMBL" id="QRGO01000001">
    <property type="protein sequence ID" value="RDV04263.1"/>
    <property type="molecule type" value="Genomic_DNA"/>
</dbReference>
<feature type="compositionally biased region" description="Low complexity" evidence="12">
    <location>
        <begin position="1"/>
        <end position="22"/>
    </location>
</feature>
<dbReference type="HAMAP" id="MF_00244">
    <property type="entry name" value="NaMN_adenylyltr"/>
    <property type="match status" value="1"/>
</dbReference>
<keyword evidence="9 11" id="KW-0520">NAD</keyword>
<sequence length="342" mass="37168">MRAGRSAPSSSPRSSTASAAPARRVRDIVNLPPPALQRLPSIERIIPPHAPGMRIGLFGGTFDPPHRAHLDACLLAMKRLQLDRVWWLVTPGNPLKNTSGLSPLADRMNAARKLANHPRIDVTGIEAVINTRYTFDTIGWLIARCPRVRFVWIMGADNLRHFHRWQKWRAIAQLIPIVVVDRPGPSLYASNSTAAQALSRFRIPEAAANSLPERMPPVWTYLHGLKSTLSSTALRAIRDKPAAVEPAKNEPAGDTKAAPKTSTRKAAGKKKSRAQSTTVAGKNKKKAAASKNTAAKAGAPARAKARKSTRKVARKGTLKTAAAAKRGKPAASRRKTSRNRAR</sequence>
<organism evidence="14 15">
    <name type="scientific">Undibacter mobilis</name>
    <dbReference type="NCBI Taxonomy" id="2292256"/>
    <lineage>
        <taxon>Bacteria</taxon>
        <taxon>Pseudomonadati</taxon>
        <taxon>Pseudomonadota</taxon>
        <taxon>Alphaproteobacteria</taxon>
        <taxon>Hyphomicrobiales</taxon>
        <taxon>Nitrobacteraceae</taxon>
        <taxon>Undibacter</taxon>
    </lineage>
</organism>
<evidence type="ECO:0000256" key="10">
    <source>
        <dbReference type="ARBA" id="ARBA00048721"/>
    </source>
</evidence>
<protein>
    <recommendedName>
        <fullName evidence="11">Probable nicotinate-nucleotide adenylyltransferase</fullName>
        <ecNumber evidence="11">2.7.7.18</ecNumber>
    </recommendedName>
    <alternativeName>
        <fullName evidence="11">Deamido-NAD(+) diphosphorylase</fullName>
    </alternativeName>
    <alternativeName>
        <fullName evidence="11">Deamido-NAD(+) pyrophosphorylase</fullName>
    </alternativeName>
    <alternativeName>
        <fullName evidence="11">Nicotinate mononucleotide adenylyltransferase</fullName>
        <shortName evidence="11">NaMN adenylyltransferase</shortName>
    </alternativeName>
</protein>
<evidence type="ECO:0000256" key="12">
    <source>
        <dbReference type="SAM" id="MobiDB-lite"/>
    </source>
</evidence>
<dbReference type="Pfam" id="PF01467">
    <property type="entry name" value="CTP_transf_like"/>
    <property type="match status" value="1"/>
</dbReference>
<feature type="region of interest" description="Disordered" evidence="12">
    <location>
        <begin position="242"/>
        <end position="342"/>
    </location>
</feature>
<evidence type="ECO:0000256" key="5">
    <source>
        <dbReference type="ARBA" id="ARBA00022679"/>
    </source>
</evidence>
<feature type="region of interest" description="Disordered" evidence="12">
    <location>
        <begin position="1"/>
        <end position="26"/>
    </location>
</feature>
<dbReference type="Gene3D" id="3.40.50.620">
    <property type="entry name" value="HUPs"/>
    <property type="match status" value="1"/>
</dbReference>
<keyword evidence="7 11" id="KW-0547">Nucleotide-binding</keyword>
<evidence type="ECO:0000256" key="1">
    <source>
        <dbReference type="ARBA" id="ARBA00002324"/>
    </source>
</evidence>
<evidence type="ECO:0000259" key="13">
    <source>
        <dbReference type="Pfam" id="PF01467"/>
    </source>
</evidence>
<keyword evidence="6 11" id="KW-0548">Nucleotidyltransferase</keyword>